<reference evidence="1" key="1">
    <citation type="submission" date="2021-06" db="EMBL/GenBank/DDBJ databases">
        <authorList>
            <person name="Kallberg Y."/>
            <person name="Tangrot J."/>
            <person name="Rosling A."/>
        </authorList>
    </citation>
    <scope>NUCLEOTIDE SEQUENCE</scope>
    <source>
        <strain evidence="1">28 12/20/2015</strain>
    </source>
</reference>
<proteinExistence type="predicted"/>
<feature type="non-terminal residue" evidence="1">
    <location>
        <position position="1"/>
    </location>
</feature>
<dbReference type="Proteomes" id="UP000789366">
    <property type="component" value="Unassembled WGS sequence"/>
</dbReference>
<comment type="caution">
    <text evidence="1">The sequence shown here is derived from an EMBL/GenBank/DDBJ whole genome shotgun (WGS) entry which is preliminary data.</text>
</comment>
<sequence length="120" mass="13375">SHCVKNNSTIILATQSMEEAEVLCNKIGIMSRGTLRCMGAPSRLKQLYGQTLLPLSAKKLDSFTTNASYEFEARPGFISLIFKEIERDKAENGIDNWGLSQTSLEEVFLRVIGETDTEID</sequence>
<dbReference type="EMBL" id="CAJVPW010015080">
    <property type="protein sequence ID" value="CAG8658733.1"/>
    <property type="molecule type" value="Genomic_DNA"/>
</dbReference>
<name>A0ACA9NJE1_9GLOM</name>
<accession>A0ACA9NJE1</accession>
<gene>
    <name evidence="1" type="ORF">SPELUC_LOCUS9187</name>
</gene>
<evidence type="ECO:0000313" key="1">
    <source>
        <dbReference type="EMBL" id="CAG8658733.1"/>
    </source>
</evidence>
<protein>
    <submittedName>
        <fullName evidence="1">5424_t:CDS:1</fullName>
    </submittedName>
</protein>
<evidence type="ECO:0000313" key="2">
    <source>
        <dbReference type="Proteomes" id="UP000789366"/>
    </source>
</evidence>
<keyword evidence="2" id="KW-1185">Reference proteome</keyword>
<organism evidence="1 2">
    <name type="scientific">Cetraspora pellucida</name>
    <dbReference type="NCBI Taxonomy" id="1433469"/>
    <lineage>
        <taxon>Eukaryota</taxon>
        <taxon>Fungi</taxon>
        <taxon>Fungi incertae sedis</taxon>
        <taxon>Mucoromycota</taxon>
        <taxon>Glomeromycotina</taxon>
        <taxon>Glomeromycetes</taxon>
        <taxon>Diversisporales</taxon>
        <taxon>Gigasporaceae</taxon>
        <taxon>Cetraspora</taxon>
    </lineage>
</organism>